<keyword evidence="2" id="KW-1185">Reference proteome</keyword>
<evidence type="ECO:0000313" key="2">
    <source>
        <dbReference type="Proteomes" id="UP001151752"/>
    </source>
</evidence>
<reference evidence="1" key="1">
    <citation type="submission" date="2022-11" db="EMBL/GenBank/DDBJ databases">
        <authorList>
            <person name="Hyden B.L."/>
            <person name="Feng K."/>
            <person name="Yates T."/>
            <person name="Jawdy S."/>
            <person name="Smart L.B."/>
            <person name="Muchero W."/>
        </authorList>
    </citation>
    <scope>NUCLEOTIDE SEQUENCE</scope>
    <source>
        <tissue evidence="1">Shoot tip</tissue>
    </source>
</reference>
<sequence>MNLFPRKSFSLERFFEAVSDKISTDVGICYIGHAGGPPKRRCCIRRHRFYSLLVSAVSL</sequence>
<reference evidence="1" key="2">
    <citation type="journal article" date="2023" name="Int. J. Mol. Sci.">
        <title>De Novo Assembly and Annotation of 11 Diverse Shrub Willow (Salix) Genomes Reveals Novel Gene Organization in Sex-Linked Regions.</title>
        <authorList>
            <person name="Hyden B."/>
            <person name="Feng K."/>
            <person name="Yates T.B."/>
            <person name="Jawdy S."/>
            <person name="Cereghino C."/>
            <person name="Smart L.B."/>
            <person name="Muchero W."/>
        </authorList>
    </citation>
    <scope>NUCLEOTIDE SEQUENCE</scope>
    <source>
        <tissue evidence="1">Shoot tip</tissue>
    </source>
</reference>
<gene>
    <name evidence="1" type="ORF">OIU74_019286</name>
</gene>
<proteinExistence type="predicted"/>
<comment type="caution">
    <text evidence="1">The sequence shown here is derived from an EMBL/GenBank/DDBJ whole genome shotgun (WGS) entry which is preliminary data.</text>
</comment>
<dbReference type="EMBL" id="JAPFFM010000002">
    <property type="protein sequence ID" value="KAJ6773255.1"/>
    <property type="molecule type" value="Genomic_DNA"/>
</dbReference>
<evidence type="ECO:0000313" key="1">
    <source>
        <dbReference type="EMBL" id="KAJ6773255.1"/>
    </source>
</evidence>
<name>A0A9Q0WTI1_9ROSI</name>
<dbReference type="Proteomes" id="UP001151752">
    <property type="component" value="Chromosome 10"/>
</dbReference>
<dbReference type="AlphaFoldDB" id="A0A9Q0WTI1"/>
<protein>
    <submittedName>
        <fullName evidence="1">Uncharacterized protein</fullName>
    </submittedName>
</protein>
<accession>A0A9Q0WTI1</accession>
<organism evidence="1 2">
    <name type="scientific">Salix koriyanagi</name>
    <dbReference type="NCBI Taxonomy" id="2511006"/>
    <lineage>
        <taxon>Eukaryota</taxon>
        <taxon>Viridiplantae</taxon>
        <taxon>Streptophyta</taxon>
        <taxon>Embryophyta</taxon>
        <taxon>Tracheophyta</taxon>
        <taxon>Spermatophyta</taxon>
        <taxon>Magnoliopsida</taxon>
        <taxon>eudicotyledons</taxon>
        <taxon>Gunneridae</taxon>
        <taxon>Pentapetalae</taxon>
        <taxon>rosids</taxon>
        <taxon>fabids</taxon>
        <taxon>Malpighiales</taxon>
        <taxon>Salicaceae</taxon>
        <taxon>Saliceae</taxon>
        <taxon>Salix</taxon>
    </lineage>
</organism>